<keyword evidence="5 8" id="KW-1133">Transmembrane helix</keyword>
<evidence type="ECO:0000256" key="7">
    <source>
        <dbReference type="SAM" id="MobiDB-lite"/>
    </source>
</evidence>
<dbReference type="NCBIfam" id="TIGR01494">
    <property type="entry name" value="ATPase_P-type"/>
    <property type="match status" value="2"/>
</dbReference>
<feature type="transmembrane region" description="Helical" evidence="8">
    <location>
        <begin position="916"/>
        <end position="936"/>
    </location>
</feature>
<feature type="transmembrane region" description="Helical" evidence="8">
    <location>
        <begin position="882"/>
        <end position="904"/>
    </location>
</feature>
<dbReference type="Gene3D" id="1.20.1110.10">
    <property type="entry name" value="Calcium-transporting ATPase, transmembrane domain"/>
    <property type="match status" value="3"/>
</dbReference>
<keyword evidence="3" id="KW-0547">Nucleotide-binding</keyword>
<dbReference type="SUPFAM" id="SSF81665">
    <property type="entry name" value="Calcium ATPase, transmembrane domain M"/>
    <property type="match status" value="1"/>
</dbReference>
<dbReference type="Proteomes" id="UP000297245">
    <property type="component" value="Unassembled WGS sequence"/>
</dbReference>
<evidence type="ECO:0000256" key="6">
    <source>
        <dbReference type="ARBA" id="ARBA00023136"/>
    </source>
</evidence>
<dbReference type="GO" id="GO:0016020">
    <property type="term" value="C:membrane"/>
    <property type="evidence" value="ECO:0007669"/>
    <property type="project" value="UniProtKB-SubCell"/>
</dbReference>
<dbReference type="Gene3D" id="2.70.150.10">
    <property type="entry name" value="Calcium-transporting ATPase, cytoplasmic transduction domain A"/>
    <property type="match status" value="1"/>
</dbReference>
<reference evidence="10 11" key="1">
    <citation type="journal article" date="2019" name="Nat. Ecol. Evol.">
        <title>Megaphylogeny resolves global patterns of mushroom evolution.</title>
        <authorList>
            <person name="Varga T."/>
            <person name="Krizsan K."/>
            <person name="Foldi C."/>
            <person name="Dima B."/>
            <person name="Sanchez-Garcia M."/>
            <person name="Sanchez-Ramirez S."/>
            <person name="Szollosi G.J."/>
            <person name="Szarkandi J.G."/>
            <person name="Papp V."/>
            <person name="Albert L."/>
            <person name="Andreopoulos W."/>
            <person name="Angelini C."/>
            <person name="Antonin V."/>
            <person name="Barry K.W."/>
            <person name="Bougher N.L."/>
            <person name="Buchanan P."/>
            <person name="Buyck B."/>
            <person name="Bense V."/>
            <person name="Catcheside P."/>
            <person name="Chovatia M."/>
            <person name="Cooper J."/>
            <person name="Damon W."/>
            <person name="Desjardin D."/>
            <person name="Finy P."/>
            <person name="Geml J."/>
            <person name="Haridas S."/>
            <person name="Hughes K."/>
            <person name="Justo A."/>
            <person name="Karasinski D."/>
            <person name="Kautmanova I."/>
            <person name="Kiss B."/>
            <person name="Kocsube S."/>
            <person name="Kotiranta H."/>
            <person name="LaButti K.M."/>
            <person name="Lechner B.E."/>
            <person name="Liimatainen K."/>
            <person name="Lipzen A."/>
            <person name="Lukacs Z."/>
            <person name="Mihaltcheva S."/>
            <person name="Morgado L.N."/>
            <person name="Niskanen T."/>
            <person name="Noordeloos M.E."/>
            <person name="Ohm R.A."/>
            <person name="Ortiz-Santana B."/>
            <person name="Ovrebo C."/>
            <person name="Racz N."/>
            <person name="Riley R."/>
            <person name="Savchenko A."/>
            <person name="Shiryaev A."/>
            <person name="Soop K."/>
            <person name="Spirin V."/>
            <person name="Szebenyi C."/>
            <person name="Tomsovsky M."/>
            <person name="Tulloss R.E."/>
            <person name="Uehling J."/>
            <person name="Grigoriev I.V."/>
            <person name="Vagvolgyi C."/>
            <person name="Papp T."/>
            <person name="Martin F.M."/>
            <person name="Miettinen O."/>
            <person name="Hibbett D.S."/>
            <person name="Nagy L.G."/>
        </authorList>
    </citation>
    <scope>NUCLEOTIDE SEQUENCE [LARGE SCALE GENOMIC DNA]</scope>
    <source>
        <strain evidence="10 11">CBS 962.96</strain>
    </source>
</reference>
<keyword evidence="4" id="KW-0067">ATP-binding</keyword>
<organism evidence="10 11">
    <name type="scientific">Dendrothele bispora (strain CBS 962.96)</name>
    <dbReference type="NCBI Taxonomy" id="1314807"/>
    <lineage>
        <taxon>Eukaryota</taxon>
        <taxon>Fungi</taxon>
        <taxon>Dikarya</taxon>
        <taxon>Basidiomycota</taxon>
        <taxon>Agaricomycotina</taxon>
        <taxon>Agaricomycetes</taxon>
        <taxon>Agaricomycetidae</taxon>
        <taxon>Agaricales</taxon>
        <taxon>Agaricales incertae sedis</taxon>
        <taxon>Dendrothele</taxon>
    </lineage>
</organism>
<feature type="transmembrane region" description="Helical" evidence="8">
    <location>
        <begin position="357"/>
        <end position="381"/>
    </location>
</feature>
<dbReference type="InterPro" id="IPR018303">
    <property type="entry name" value="ATPase_P-typ_P_site"/>
</dbReference>
<dbReference type="InterPro" id="IPR023299">
    <property type="entry name" value="ATPase_P-typ_cyto_dom_N"/>
</dbReference>
<dbReference type="AlphaFoldDB" id="A0A4S8MDU1"/>
<dbReference type="InterPro" id="IPR008250">
    <property type="entry name" value="ATPase_P-typ_transduc_dom_A_sf"/>
</dbReference>
<evidence type="ECO:0000256" key="4">
    <source>
        <dbReference type="ARBA" id="ARBA00022840"/>
    </source>
</evidence>
<dbReference type="Pfam" id="PF13246">
    <property type="entry name" value="Cation_ATPase"/>
    <property type="match status" value="2"/>
</dbReference>
<dbReference type="OrthoDB" id="3352408at2759"/>
<feature type="region of interest" description="Disordered" evidence="7">
    <location>
        <begin position="1"/>
        <end position="32"/>
    </location>
</feature>
<keyword evidence="2 8" id="KW-0812">Transmembrane</keyword>
<dbReference type="Gene3D" id="3.40.1110.10">
    <property type="entry name" value="Calcium-transporting ATPase, cytoplasmic domain N"/>
    <property type="match status" value="1"/>
</dbReference>
<feature type="region of interest" description="Disordered" evidence="7">
    <location>
        <begin position="523"/>
        <end position="576"/>
    </location>
</feature>
<dbReference type="InterPro" id="IPR036412">
    <property type="entry name" value="HAD-like_sf"/>
</dbReference>
<evidence type="ECO:0000256" key="2">
    <source>
        <dbReference type="ARBA" id="ARBA00022692"/>
    </source>
</evidence>
<feature type="transmembrane region" description="Helical" evidence="8">
    <location>
        <begin position="1082"/>
        <end position="1101"/>
    </location>
</feature>
<dbReference type="GO" id="GO:0016887">
    <property type="term" value="F:ATP hydrolysis activity"/>
    <property type="evidence" value="ECO:0007669"/>
    <property type="project" value="InterPro"/>
</dbReference>
<keyword evidence="6 8" id="KW-0472">Membrane</keyword>
<evidence type="ECO:0000313" key="10">
    <source>
        <dbReference type="EMBL" id="THV00758.1"/>
    </source>
</evidence>
<evidence type="ECO:0000256" key="8">
    <source>
        <dbReference type="SAM" id="Phobius"/>
    </source>
</evidence>
<comment type="subcellular location">
    <subcellularLocation>
        <location evidence="1">Membrane</location>
        <topology evidence="1">Multi-pass membrane protein</topology>
    </subcellularLocation>
</comment>
<sequence>MSLFKKKTKKDGQAYTRSASQSSPDSGTEHAALSDRAYSVEGPVLVQKLKTHETDGLSEQDAKARLQEYLTLAALSAIAVLIRQMANALTLVLVAAMALSFGVQDWVEGAVITAVIVINVTVGFFQEYKAEKTMDSLRNLSSPTAIVVRNGETVCVAAKEVVPGDIVNIKIGDVVPADLRLLSVANLEIDEALLTGEALPVAKMIDPLKPQVSPSGEAADVGVGDRINMAFTSTVVTKGRGSGVVVATGMGTQVGSIAFAMGNKKNAGQIVDGEGEKLPLWKRAYEKAMLWLGLRTGTPLQIKRVISTPNWNLFPAFLFVPSQAEQARLHPLPLRCLVSNHRVFVCNGGSFHVTNEVAIYAITLSIAVIPESLIAVLTITMSAGTLRMAKQSVIVRKLNALEALGGVTDICSDKTGTLTQGKMTVRKVWMPSSLSAEAITRDFTVESSTEALSPEGRVLENVDSREIVVEPKTMDEGLRELVTVASLCNIATIGKNKEDRWTSTGDPTEVALQVFAHKLGMGKPSLVTPGSSSSSSDLSSESKVVEDPEIKKQLETIDEENKNSGDVSIPPLSSRAPRRYRLKTEYPFDSSLKRMSTVYIDKEDPEHPLLLLKGAVERVLEASVGYSGWSTPAARKVAGQKMDENSEQHMPEADVLPLDDETRTRILAVMEDIAAQGLRVLALASRRLDAKKELNKLRARDSISSELTAVDGEKKSSDPIENMLTELTRDEVEKDSVFLGLVGIYDPPRPESITAVRACNDAGITVHMLTGDHAATATAIAKEIKIVQHDAPKGAIMTATEFNKLSDAEIDALPQPPLVIVRCAPETRVRMIKAGHYRGKYLATTGDGVNDAPALSLSLSLVDLAMIMYGSGVAKDASILRFVLHLLSVNIAEVIVLVIGLAFIDNAGQSVFPLSPLAVLWINMITSCPPAFGLGLEKAAINVMDRPPHSMKSGIFTWPVVIDCFAYGLALGSASMASFVAVVWGRYDGDLGHDCNRGVNANMCEVVFRGRSTVFATMIFCILFYAWELKSLDRPLFNMTPGQPFWVDLWANQMLFWYVNVPVIIYVSGLNTQVFYQRGITWEWGVVIGMTTFFIIACELWKVLSRNESWFANIGKGKDGVSA</sequence>
<accession>A0A4S8MDU1</accession>
<proteinExistence type="predicted"/>
<dbReference type="InterPro" id="IPR004014">
    <property type="entry name" value="ATPase_P-typ_cation-transptr_N"/>
</dbReference>
<dbReference type="InterPro" id="IPR059000">
    <property type="entry name" value="ATPase_P-type_domA"/>
</dbReference>
<dbReference type="InterPro" id="IPR001757">
    <property type="entry name" value="P_typ_ATPase"/>
</dbReference>
<evidence type="ECO:0000256" key="5">
    <source>
        <dbReference type="ARBA" id="ARBA00022989"/>
    </source>
</evidence>
<dbReference type="InterPro" id="IPR006068">
    <property type="entry name" value="ATPase_P-typ_cation-transptr_C"/>
</dbReference>
<gene>
    <name evidence="10" type="ORF">K435DRAFT_854415</name>
</gene>
<feature type="compositionally biased region" description="Polar residues" evidence="7">
    <location>
        <begin position="15"/>
        <end position="26"/>
    </location>
</feature>
<dbReference type="Pfam" id="PF00689">
    <property type="entry name" value="Cation_ATPase_C"/>
    <property type="match status" value="1"/>
</dbReference>
<dbReference type="PANTHER" id="PTHR42861">
    <property type="entry name" value="CALCIUM-TRANSPORTING ATPASE"/>
    <property type="match status" value="1"/>
</dbReference>
<dbReference type="SMART" id="SM00831">
    <property type="entry name" value="Cation_ATPase_N"/>
    <property type="match status" value="1"/>
</dbReference>
<evidence type="ECO:0000256" key="3">
    <source>
        <dbReference type="ARBA" id="ARBA00022741"/>
    </source>
</evidence>
<dbReference type="GO" id="GO:0005524">
    <property type="term" value="F:ATP binding"/>
    <property type="evidence" value="ECO:0007669"/>
    <property type="project" value="UniProtKB-KW"/>
</dbReference>
<feature type="transmembrane region" description="Helical" evidence="8">
    <location>
        <begin position="1055"/>
        <end position="1076"/>
    </location>
</feature>
<feature type="compositionally biased region" description="Low complexity" evidence="7">
    <location>
        <begin position="531"/>
        <end position="542"/>
    </location>
</feature>
<feature type="domain" description="Cation-transporting P-type ATPase N-terminal" evidence="9">
    <location>
        <begin position="36"/>
        <end position="105"/>
    </location>
</feature>
<feature type="compositionally biased region" description="Basic and acidic residues" evidence="7">
    <location>
        <begin position="543"/>
        <end position="563"/>
    </location>
</feature>
<feature type="transmembrane region" description="Helical" evidence="8">
    <location>
        <begin position="106"/>
        <end position="125"/>
    </location>
</feature>
<dbReference type="Gene3D" id="3.40.50.1000">
    <property type="entry name" value="HAD superfamily/HAD-like"/>
    <property type="match status" value="1"/>
</dbReference>
<name>A0A4S8MDU1_DENBC</name>
<dbReference type="SUPFAM" id="SSF81653">
    <property type="entry name" value="Calcium ATPase, transduction domain A"/>
    <property type="match status" value="1"/>
</dbReference>
<dbReference type="PROSITE" id="PS00154">
    <property type="entry name" value="ATPASE_E1_E2"/>
    <property type="match status" value="1"/>
</dbReference>
<evidence type="ECO:0000259" key="9">
    <source>
        <dbReference type="SMART" id="SM00831"/>
    </source>
</evidence>
<protein>
    <submittedName>
        <fullName evidence="10">Potassium/sodium eff</fullName>
    </submittedName>
</protein>
<dbReference type="GO" id="GO:0030001">
    <property type="term" value="P:metal ion transport"/>
    <property type="evidence" value="ECO:0007669"/>
    <property type="project" value="UniProtKB-ARBA"/>
</dbReference>
<feature type="transmembrane region" description="Helical" evidence="8">
    <location>
        <begin position="956"/>
        <end position="987"/>
    </location>
</feature>
<dbReference type="EMBL" id="ML179099">
    <property type="protein sequence ID" value="THV00758.1"/>
    <property type="molecule type" value="Genomic_DNA"/>
</dbReference>
<feature type="transmembrane region" description="Helical" evidence="8">
    <location>
        <begin position="1007"/>
        <end position="1027"/>
    </location>
</feature>
<dbReference type="PRINTS" id="PR00119">
    <property type="entry name" value="CATATPASE"/>
</dbReference>
<dbReference type="InterPro" id="IPR023298">
    <property type="entry name" value="ATPase_P-typ_TM_dom_sf"/>
</dbReference>
<dbReference type="Pfam" id="PF00122">
    <property type="entry name" value="E1-E2_ATPase"/>
    <property type="match status" value="1"/>
</dbReference>
<dbReference type="SUPFAM" id="SSF56784">
    <property type="entry name" value="HAD-like"/>
    <property type="match status" value="1"/>
</dbReference>
<dbReference type="SUPFAM" id="SSF81660">
    <property type="entry name" value="Metal cation-transporting ATPase, ATP-binding domain N"/>
    <property type="match status" value="1"/>
</dbReference>
<evidence type="ECO:0000256" key="1">
    <source>
        <dbReference type="ARBA" id="ARBA00004141"/>
    </source>
</evidence>
<keyword evidence="11" id="KW-1185">Reference proteome</keyword>
<evidence type="ECO:0000313" key="11">
    <source>
        <dbReference type="Proteomes" id="UP000297245"/>
    </source>
</evidence>
<feature type="transmembrane region" description="Helical" evidence="8">
    <location>
        <begin position="69"/>
        <end position="100"/>
    </location>
</feature>
<dbReference type="InterPro" id="IPR023214">
    <property type="entry name" value="HAD_sf"/>
</dbReference>
<dbReference type="FunFam" id="1.20.1110.10:FF:000020">
    <property type="entry name" value="Sodium ion P-type ATPase"/>
    <property type="match status" value="1"/>
</dbReference>